<dbReference type="Proteomes" id="UP000658690">
    <property type="component" value="Unassembled WGS sequence"/>
</dbReference>
<evidence type="ECO:0000313" key="1">
    <source>
        <dbReference type="EMBL" id="NOU87076.1"/>
    </source>
</evidence>
<protein>
    <recommendedName>
        <fullName evidence="3">TniQ protein</fullName>
    </recommendedName>
</protein>
<accession>A0ABX1Z524</accession>
<evidence type="ECO:0008006" key="3">
    <source>
        <dbReference type="Google" id="ProtNLM"/>
    </source>
</evidence>
<dbReference type="EMBL" id="WHOC01000075">
    <property type="protein sequence ID" value="NOU87076.1"/>
    <property type="molecule type" value="Genomic_DNA"/>
</dbReference>
<sequence length="192" mass="22995">MGTNIIWREEWKRPYESIWSLIENIKISNSINGSELSQYINENKVNRRRSLRNVNKLSDEALNKLNELTNIDFFEIKTTMLKLSKLERYNPLHYFHTHLCFCEKCIQYNYHSYLHQYKLIDVCPFHLTSLQTKCEDCNKDIYFFNIAKDIPFTCKCGYQLYQAMDEPIWKILSEYEPILKVSIINDNLTEGL</sequence>
<reference evidence="1 2" key="1">
    <citation type="submission" date="2019-10" db="EMBL/GenBank/DDBJ databases">
        <title>Description of Paenibacillus choica sp. nov.</title>
        <authorList>
            <person name="Carlier A."/>
            <person name="Qi S."/>
        </authorList>
    </citation>
    <scope>NUCLEOTIDE SEQUENCE [LARGE SCALE GENOMIC DNA]</scope>
    <source>
        <strain evidence="1 2">LMG 31460</strain>
    </source>
</reference>
<gene>
    <name evidence="1" type="ORF">GC102_14985</name>
</gene>
<evidence type="ECO:0000313" key="2">
    <source>
        <dbReference type="Proteomes" id="UP000658690"/>
    </source>
</evidence>
<comment type="caution">
    <text evidence="1">The sequence shown here is derived from an EMBL/GenBank/DDBJ whole genome shotgun (WGS) entry which is preliminary data.</text>
</comment>
<keyword evidence="2" id="KW-1185">Reference proteome</keyword>
<proteinExistence type="predicted"/>
<dbReference type="RefSeq" id="WP_171690280.1">
    <property type="nucleotide sequence ID" value="NZ_WHOC01000075.1"/>
</dbReference>
<organism evidence="1 2">
    <name type="scientific">Paenibacillus germinis</name>
    <dbReference type="NCBI Taxonomy" id="2654979"/>
    <lineage>
        <taxon>Bacteria</taxon>
        <taxon>Bacillati</taxon>
        <taxon>Bacillota</taxon>
        <taxon>Bacilli</taxon>
        <taxon>Bacillales</taxon>
        <taxon>Paenibacillaceae</taxon>
        <taxon>Paenibacillus</taxon>
    </lineage>
</organism>
<name>A0ABX1Z524_9BACL</name>